<proteinExistence type="predicted"/>
<reference evidence="1 2" key="1">
    <citation type="submission" date="2023-10" db="EMBL/GenBank/DDBJ databases">
        <title>Draft genome sequence of Xylaria bambusicola isolate GMP-LS, the root and basal stem rot pathogen of sugarcane in Indonesia.</title>
        <authorList>
            <person name="Selvaraj P."/>
            <person name="Muralishankar V."/>
            <person name="Muruganantham S."/>
            <person name="Sp S."/>
            <person name="Haryani S."/>
            <person name="Lau K.J.X."/>
            <person name="Naqvi N.I."/>
        </authorList>
    </citation>
    <scope>NUCLEOTIDE SEQUENCE [LARGE SCALE GENOMIC DNA]</scope>
    <source>
        <strain evidence="1">GMP-LS</strain>
    </source>
</reference>
<organism evidence="1 2">
    <name type="scientific">Xylaria bambusicola</name>
    <dbReference type="NCBI Taxonomy" id="326684"/>
    <lineage>
        <taxon>Eukaryota</taxon>
        <taxon>Fungi</taxon>
        <taxon>Dikarya</taxon>
        <taxon>Ascomycota</taxon>
        <taxon>Pezizomycotina</taxon>
        <taxon>Sordariomycetes</taxon>
        <taxon>Xylariomycetidae</taxon>
        <taxon>Xylariales</taxon>
        <taxon>Xylariaceae</taxon>
        <taxon>Xylaria</taxon>
    </lineage>
</organism>
<dbReference type="Proteomes" id="UP001305414">
    <property type="component" value="Unassembled WGS sequence"/>
</dbReference>
<dbReference type="AlphaFoldDB" id="A0AAN7UMF1"/>
<keyword evidence="2" id="KW-1185">Reference proteome</keyword>
<name>A0AAN7UMF1_9PEZI</name>
<sequence length="256" mass="29409">MFNRLYVTTPPSLIHNLLPVVISIADAIFPPRRIQMYSGVERRTIERDVVGFEDDIVKLANTAKKDIKLAREKLEARGSYEKKIFQIGVEIKYRHASIIVHEPTQTDMNDPTNDSPLILSLKRLGHFSISSSNLPRQIHIRFKDRDEQKEMVLAADPKHYDVECIRYVELCRVFASWEELQLFALVNHTSEYSILGNDCATFALDYSKVMLECFMAKDKAEEVMEELRKDVVIMDESAQSEAGSRHIAAARPPIRE</sequence>
<evidence type="ECO:0000313" key="2">
    <source>
        <dbReference type="Proteomes" id="UP001305414"/>
    </source>
</evidence>
<dbReference type="EMBL" id="JAWHQM010000054">
    <property type="protein sequence ID" value="KAK5635505.1"/>
    <property type="molecule type" value="Genomic_DNA"/>
</dbReference>
<comment type="caution">
    <text evidence="1">The sequence shown here is derived from an EMBL/GenBank/DDBJ whole genome shotgun (WGS) entry which is preliminary data.</text>
</comment>
<gene>
    <name evidence="1" type="ORF">RRF57_011217</name>
</gene>
<protein>
    <submittedName>
        <fullName evidence="1">Uncharacterized protein</fullName>
    </submittedName>
</protein>
<accession>A0AAN7UMF1</accession>
<evidence type="ECO:0000313" key="1">
    <source>
        <dbReference type="EMBL" id="KAK5635505.1"/>
    </source>
</evidence>